<evidence type="ECO:0000256" key="1">
    <source>
        <dbReference type="ARBA" id="ARBA00001946"/>
    </source>
</evidence>
<feature type="compositionally biased region" description="Acidic residues" evidence="9">
    <location>
        <begin position="789"/>
        <end position="801"/>
    </location>
</feature>
<keyword evidence="6" id="KW-0378">Hydrolase</keyword>
<comment type="cofactor">
    <cofactor evidence="1">
        <name>Mg(2+)</name>
        <dbReference type="ChEBI" id="CHEBI:18420"/>
    </cofactor>
</comment>
<evidence type="ECO:0000259" key="11">
    <source>
        <dbReference type="PROSITE" id="PS51880"/>
    </source>
</evidence>
<reference evidence="13" key="1">
    <citation type="submission" date="2025-08" db="UniProtKB">
        <authorList>
            <consortium name="RefSeq"/>
        </authorList>
    </citation>
    <scope>IDENTIFICATION</scope>
    <source>
        <tissue evidence="13">Whole body</tissue>
    </source>
</reference>
<dbReference type="GO" id="GO:0005524">
    <property type="term" value="F:ATP binding"/>
    <property type="evidence" value="ECO:0007669"/>
    <property type="project" value="UniProtKB-KW"/>
</dbReference>
<keyword evidence="13" id="KW-0808">Transferase</keyword>
<dbReference type="GO" id="GO:0016301">
    <property type="term" value="F:kinase activity"/>
    <property type="evidence" value="ECO:0007669"/>
    <property type="project" value="UniProtKB-KW"/>
</dbReference>
<accession>A0AAJ7JD55</accession>
<dbReference type="KEGG" id="ccal:108631100"/>
<dbReference type="GO" id="GO:0005737">
    <property type="term" value="C:cytoplasm"/>
    <property type="evidence" value="ECO:0007669"/>
    <property type="project" value="UniProtKB-SubCell"/>
</dbReference>
<dbReference type="Gene3D" id="3.40.50.300">
    <property type="entry name" value="P-loop containing nucleotide triphosphate hydrolases"/>
    <property type="match status" value="4"/>
</dbReference>
<sequence length="2029" mass="235054">MCDERSRRDVRDKREDVRDEFYADSSIITKKSFFRFIKGHPREEYILPWPKPLGCVYPKANAYYAFHEDTNPFTRFPARCESRKYGNIEPHFDPPEEPYMIRDPYYEIEARKKYLACEPTCFVVLGKPDLNTAKLASMIANSWNCVLVSPAALINEEIGRGSEKGKAMADILKAGECLGPEIVMDLMINRVNKRDVLHKGYVVEGLPLISNGTLDYSSYSKSNEKSTSQKISDNLMKFFDSSLDRVCGTANELEKRQKLALSKQKVCVTKSEDTGCTKRPDYERFISGQIEEIFTTWPKKPTIIIYAMCPDEDVVKKREHFRIDPITGRTVDTSLLGMSKDVETLVAHNKLGGGINISFELYQELMNEERILDENQRKYLLRRPADAKSNIEAQCALYKHHALPVIEKWIMLHNPQNVIRVDARTPVSLMFQIVMTRLRTLPVPRVILPRKFVDQVAFEFGESPIATVPTDEFEEKPIEEAFQDLANRETISPLFPWRLSAWNFLCPVELARGRTVEGAAKYAIKFMNKIFFLSSAEAVDLFMENPRTFLFPFTPRPTCKLVVFGPKYSGKSDLCKKLARVLKGTVINVNEIGKSLDDADSDVSFYSPSSSKLDEKTNMIANAIHSIPNEELDIEVWRDGGYIVDGMYPDADCWKILVENSEIVFEDAILLFDEDPYDYLLSMWHKVHRISDEYEGEYENRENEEEMYGLIEYLNHIRKFEVDWKTIEENVVNTCRNLIACNIGKLDDVSSYVISQIEDRYTDKARVMTEEEKEKEKDLAEYMAMTEDTENIEDEEEEEEEREGHKERTDVDIKEDNRRFGDTSHYCPVALLKHNVFWKGKEEFSAVFMDRIYYLSSESALEEFLRGPQKLGLPLKKPLPLIPPLRISVIGPTGSGKSRLSDTLSRECGLAHVDYFYSCAMYAKSCGAPLITHMDVIVSPEKLLEEVELPADMNDERYNSDSATVQTFVRSYWKNGSDLPAKMYQECILKHFKGLFGQSGVVLNQFPSCRQDVEIALKNYIVPEVIIELRCGKDTAYKRIMSLMLETWQHKLEEKKVEESSRYATELEEYEIKRDDWIEHMLSKNRRRTEEEGEMGEFEGEEFMAEYMEDQEEEATVLTRFELEEIWYRDNPQPVLFTDWETEEVAKERMDQEFHERYNNESVKVDAVRESLEGESIMYVTIDGEGDPTEIFLRVMRILEPYVCRNVATLEKVYTVDVETAETLLNHGYYLLSSFGRWCPVQLCQNKVPLHMFLPQEVQQEIHAVIHRQFIYFLSEKEAHSAFLRNPFKYFEVDSCVPVIPFRLAIIGPPKCGKSTLAERFAKKYNIKVITRGAALRHVMKSFAWTEFVQSAESSLRLGKTAPMECVYRAIEMYSIDPSSVSQGFVLDGFPVNREEYEALTLLSIQPMVILDLKADLVFCLECLSQGADYTTKPTNFSNQFLTHRYTIWQADYENYRSWLQKFTQNIIEVDATMCRWYVWTKADKEVCSRYMTIRSYFRESDYEKVHRLKYMSVSPYEFTRRQSQFEFYCPMCLYLDDIMRFSGPPPDHEGMVQFREHFYWICPQHLEQFVRNPLNYLPPMNDKCLPKDRPRIITETIDPEHPCWTRRLQVKGFCLVTYVECLPDRRLVPGKISLAVIYKSKVYIFCTEECREKFLAQPDTYTSVNIKFLRVLPPVDIHKLPHLGFLEQTVSRRVPVPDARFDYLCEYFKPASKVPAFLNVVDIAGLVKGAAEGQGLGNNFLSHINACDGIFHLARAFDDDDVTHIEGDVNPVRDLEIISEELRLKDIEFLNGHLEKLEKLVVRGNDKKLKPEYDTLLKVKGILVDEKRHIRFADWSATDIEVLNKYLFLTSKPVIYLVNLSEKDYIRKKNKWLIKIKEWVDKNDPGAILIPFSGVFENKLADMNEAERAKYLEENKVTSALDKIIVQGYKALQLQYFFTAGHDEVKAWTIQKGAKAPQAAGKIHTDFEKGFIMAEVMKFEDFKNEGSEAAVKAAGKYRQQGRNYVVEDGDIIFFKFNAGAGLKDAKKK</sequence>
<dbReference type="PANTHER" id="PTHR23305">
    <property type="entry name" value="OBG GTPASE FAMILY"/>
    <property type="match status" value="1"/>
</dbReference>
<dbReference type="SUPFAM" id="SSF81271">
    <property type="entry name" value="TGS-like"/>
    <property type="match status" value="1"/>
</dbReference>
<keyword evidence="12" id="KW-1185">Reference proteome</keyword>
<dbReference type="NCBIfam" id="TIGR00092">
    <property type="entry name" value="redox-regulated ATPase YchF"/>
    <property type="match status" value="1"/>
</dbReference>
<protein>
    <submittedName>
        <fullName evidence="13">Adenylate kinase 9 isoform X2</fullName>
    </submittedName>
</protein>
<dbReference type="PANTHER" id="PTHR23305:SF11">
    <property type="entry name" value="OBG-LIKE ATPASE 1"/>
    <property type="match status" value="1"/>
</dbReference>
<dbReference type="GO" id="GO:0016887">
    <property type="term" value="F:ATP hydrolysis activity"/>
    <property type="evidence" value="ECO:0007669"/>
    <property type="project" value="InterPro"/>
</dbReference>
<keyword evidence="13" id="KW-0418">Kinase</keyword>
<dbReference type="Pfam" id="PF00406">
    <property type="entry name" value="ADK"/>
    <property type="match status" value="1"/>
</dbReference>
<dbReference type="Pfam" id="PF06071">
    <property type="entry name" value="YchF-GTPase_C"/>
    <property type="match status" value="1"/>
</dbReference>
<feature type="domain" description="TGS" evidence="11">
    <location>
        <begin position="1934"/>
        <end position="2017"/>
    </location>
</feature>
<dbReference type="InterPro" id="IPR012675">
    <property type="entry name" value="Beta-grasp_dom_sf"/>
</dbReference>
<comment type="subcellular location">
    <subcellularLocation>
        <location evidence="2">Cytoplasm</location>
    </subcellularLocation>
</comment>
<dbReference type="GO" id="GO:0046872">
    <property type="term" value="F:metal ion binding"/>
    <property type="evidence" value="ECO:0007669"/>
    <property type="project" value="UniProtKB-KW"/>
</dbReference>
<keyword evidence="5" id="KW-0547">Nucleotide-binding</keyword>
<evidence type="ECO:0000256" key="5">
    <source>
        <dbReference type="ARBA" id="ARBA00022741"/>
    </source>
</evidence>
<dbReference type="RefSeq" id="XP_017890297.1">
    <property type="nucleotide sequence ID" value="XM_018034808.2"/>
</dbReference>
<keyword evidence="3" id="KW-0963">Cytoplasm</keyword>
<dbReference type="InterPro" id="IPR013029">
    <property type="entry name" value="YchF_C"/>
</dbReference>
<organism evidence="12 13">
    <name type="scientific">Ceratina calcarata</name>
    <dbReference type="NCBI Taxonomy" id="156304"/>
    <lineage>
        <taxon>Eukaryota</taxon>
        <taxon>Metazoa</taxon>
        <taxon>Ecdysozoa</taxon>
        <taxon>Arthropoda</taxon>
        <taxon>Hexapoda</taxon>
        <taxon>Insecta</taxon>
        <taxon>Pterygota</taxon>
        <taxon>Neoptera</taxon>
        <taxon>Endopterygota</taxon>
        <taxon>Hymenoptera</taxon>
        <taxon>Apocrita</taxon>
        <taxon>Aculeata</taxon>
        <taxon>Apoidea</taxon>
        <taxon>Anthophila</taxon>
        <taxon>Apidae</taxon>
        <taxon>Ceratina</taxon>
        <taxon>Zadontomerus</taxon>
    </lineage>
</organism>
<evidence type="ECO:0000256" key="6">
    <source>
        <dbReference type="ARBA" id="ARBA00022801"/>
    </source>
</evidence>
<dbReference type="SUPFAM" id="SSF52540">
    <property type="entry name" value="P-loop containing nucleoside triphosphate hydrolases"/>
    <property type="match status" value="5"/>
</dbReference>
<evidence type="ECO:0000256" key="7">
    <source>
        <dbReference type="ARBA" id="ARBA00022840"/>
    </source>
</evidence>
<evidence type="ECO:0000256" key="9">
    <source>
        <dbReference type="SAM" id="MobiDB-lite"/>
    </source>
</evidence>
<evidence type="ECO:0000256" key="2">
    <source>
        <dbReference type="ARBA" id="ARBA00004496"/>
    </source>
</evidence>
<name>A0AAJ7JD55_9HYME</name>
<dbReference type="FunFam" id="3.10.20.30:FF:000029">
    <property type="entry name" value="Obg-like ATPase 1"/>
    <property type="match status" value="1"/>
</dbReference>
<dbReference type="Proteomes" id="UP000694925">
    <property type="component" value="Unplaced"/>
</dbReference>
<proteinExistence type="predicted"/>
<evidence type="ECO:0000313" key="13">
    <source>
        <dbReference type="RefSeq" id="XP_017890297.1"/>
    </source>
</evidence>
<dbReference type="FunFam" id="1.10.150.300:FF:000003">
    <property type="entry name" value="Obg-like ATPase 1"/>
    <property type="match status" value="1"/>
</dbReference>
<evidence type="ECO:0000256" key="3">
    <source>
        <dbReference type="ARBA" id="ARBA00022490"/>
    </source>
</evidence>
<dbReference type="InterPro" id="IPR023192">
    <property type="entry name" value="TGS-like_dom_sf"/>
</dbReference>
<dbReference type="CDD" id="cd01900">
    <property type="entry name" value="YchF"/>
    <property type="match status" value="1"/>
</dbReference>
<evidence type="ECO:0000259" key="10">
    <source>
        <dbReference type="PROSITE" id="PS51710"/>
    </source>
</evidence>
<gene>
    <name evidence="13" type="primary">LOC108631100</name>
</gene>
<dbReference type="PROSITE" id="PS51880">
    <property type="entry name" value="TGS"/>
    <property type="match status" value="1"/>
</dbReference>
<dbReference type="GO" id="GO:0005525">
    <property type="term" value="F:GTP binding"/>
    <property type="evidence" value="ECO:0007669"/>
    <property type="project" value="InterPro"/>
</dbReference>
<evidence type="ECO:0000256" key="4">
    <source>
        <dbReference type="ARBA" id="ARBA00022723"/>
    </source>
</evidence>
<keyword evidence="7" id="KW-0067">ATP-binding</keyword>
<dbReference type="InterPro" id="IPR027417">
    <property type="entry name" value="P-loop_NTPase"/>
</dbReference>
<evidence type="ECO:0000256" key="8">
    <source>
        <dbReference type="ARBA" id="ARBA00022842"/>
    </source>
</evidence>
<keyword evidence="8" id="KW-0460">Magnesium</keyword>
<dbReference type="InterPro" id="IPR004396">
    <property type="entry name" value="ATPase_YchF/OLA1"/>
</dbReference>
<feature type="domain" description="OBG-type G" evidence="10">
    <location>
        <begin position="1707"/>
        <end position="1913"/>
    </location>
</feature>
<dbReference type="InterPro" id="IPR031167">
    <property type="entry name" value="G_OBG"/>
</dbReference>
<keyword evidence="4" id="KW-0479">Metal-binding</keyword>
<dbReference type="InterPro" id="IPR041706">
    <property type="entry name" value="YchF_N"/>
</dbReference>
<dbReference type="Gene3D" id="1.10.150.300">
    <property type="entry name" value="TGS-like domain"/>
    <property type="match status" value="1"/>
</dbReference>
<dbReference type="CDD" id="cd04867">
    <property type="entry name" value="TGS_YchF_OLA1"/>
    <property type="match status" value="1"/>
</dbReference>
<dbReference type="Gene3D" id="3.10.20.30">
    <property type="match status" value="1"/>
</dbReference>
<feature type="region of interest" description="Disordered" evidence="9">
    <location>
        <begin position="789"/>
        <end position="809"/>
    </location>
</feature>
<dbReference type="GeneID" id="108631100"/>
<dbReference type="InterPro" id="IPR012676">
    <property type="entry name" value="TGS-like"/>
</dbReference>
<evidence type="ECO:0000313" key="12">
    <source>
        <dbReference type="Proteomes" id="UP000694925"/>
    </source>
</evidence>
<dbReference type="PROSITE" id="PS51710">
    <property type="entry name" value="G_OBG"/>
    <property type="match status" value="1"/>
</dbReference>
<dbReference type="InterPro" id="IPR004095">
    <property type="entry name" value="TGS"/>
</dbReference>